<keyword evidence="2" id="KW-1185">Reference proteome</keyword>
<dbReference type="VEuPathDB" id="TrichDB:TVAGG3_0185030"/>
<reference evidence="1" key="2">
    <citation type="journal article" date="2007" name="Science">
        <title>Draft genome sequence of the sexually transmitted pathogen Trichomonas vaginalis.</title>
        <authorList>
            <person name="Carlton J.M."/>
            <person name="Hirt R.P."/>
            <person name="Silva J.C."/>
            <person name="Delcher A.L."/>
            <person name="Schatz M."/>
            <person name="Zhao Q."/>
            <person name="Wortman J.R."/>
            <person name="Bidwell S.L."/>
            <person name="Alsmark U.C.M."/>
            <person name="Besteiro S."/>
            <person name="Sicheritz-Ponten T."/>
            <person name="Noel C.J."/>
            <person name="Dacks J.B."/>
            <person name="Foster P.G."/>
            <person name="Simillion C."/>
            <person name="Van de Peer Y."/>
            <person name="Miranda-Saavedra D."/>
            <person name="Barton G.J."/>
            <person name="Westrop G.D."/>
            <person name="Mueller S."/>
            <person name="Dessi D."/>
            <person name="Fiori P.L."/>
            <person name="Ren Q."/>
            <person name="Paulsen I."/>
            <person name="Zhang H."/>
            <person name="Bastida-Corcuera F.D."/>
            <person name="Simoes-Barbosa A."/>
            <person name="Brown M.T."/>
            <person name="Hayes R.D."/>
            <person name="Mukherjee M."/>
            <person name="Okumura C.Y."/>
            <person name="Schneider R."/>
            <person name="Smith A.J."/>
            <person name="Vanacova S."/>
            <person name="Villalvazo M."/>
            <person name="Haas B.J."/>
            <person name="Pertea M."/>
            <person name="Feldblyum T.V."/>
            <person name="Utterback T.R."/>
            <person name="Shu C.L."/>
            <person name="Osoegawa K."/>
            <person name="de Jong P.J."/>
            <person name="Hrdy I."/>
            <person name="Horvathova L."/>
            <person name="Zubacova Z."/>
            <person name="Dolezal P."/>
            <person name="Malik S.B."/>
            <person name="Logsdon J.M. Jr."/>
            <person name="Henze K."/>
            <person name="Gupta A."/>
            <person name="Wang C.C."/>
            <person name="Dunne R.L."/>
            <person name="Upcroft J.A."/>
            <person name="Upcroft P."/>
            <person name="White O."/>
            <person name="Salzberg S.L."/>
            <person name="Tang P."/>
            <person name="Chiu C.-H."/>
            <person name="Lee Y.-S."/>
            <person name="Embley T.M."/>
            <person name="Coombs G.H."/>
            <person name="Mottram J.C."/>
            <person name="Tachezy J."/>
            <person name="Fraser-Liggett C.M."/>
            <person name="Johnson P.J."/>
        </authorList>
    </citation>
    <scope>NUCLEOTIDE SEQUENCE [LARGE SCALE GENOMIC DNA]</scope>
    <source>
        <strain evidence="1">G3</strain>
    </source>
</reference>
<name>A2DX12_TRIV3</name>
<dbReference type="AlphaFoldDB" id="A2DX12"/>
<dbReference type="EMBL" id="DS113261">
    <property type="protein sequence ID" value="EAY15039.1"/>
    <property type="molecule type" value="Genomic_DNA"/>
</dbReference>
<dbReference type="InParanoid" id="A2DX12"/>
<protein>
    <submittedName>
        <fullName evidence="1">Uncharacterized protein</fullName>
    </submittedName>
</protein>
<gene>
    <name evidence="1" type="ORF">TVAG_019390</name>
</gene>
<organism evidence="1 2">
    <name type="scientific">Trichomonas vaginalis (strain ATCC PRA-98 / G3)</name>
    <dbReference type="NCBI Taxonomy" id="412133"/>
    <lineage>
        <taxon>Eukaryota</taxon>
        <taxon>Metamonada</taxon>
        <taxon>Parabasalia</taxon>
        <taxon>Trichomonadida</taxon>
        <taxon>Trichomonadidae</taxon>
        <taxon>Trichomonas</taxon>
    </lineage>
</organism>
<dbReference type="VEuPathDB" id="TrichDB:TVAG_019390"/>
<proteinExistence type="predicted"/>
<reference evidence="1" key="1">
    <citation type="submission" date="2006-10" db="EMBL/GenBank/DDBJ databases">
        <authorList>
            <person name="Amadeo P."/>
            <person name="Zhao Q."/>
            <person name="Wortman J."/>
            <person name="Fraser-Liggett C."/>
            <person name="Carlton J."/>
        </authorList>
    </citation>
    <scope>NUCLEOTIDE SEQUENCE</scope>
    <source>
        <strain evidence="1">G3</strain>
    </source>
</reference>
<evidence type="ECO:0000313" key="2">
    <source>
        <dbReference type="Proteomes" id="UP000001542"/>
    </source>
</evidence>
<dbReference type="Proteomes" id="UP000001542">
    <property type="component" value="Unassembled WGS sequence"/>
</dbReference>
<sequence>MFVIPTDTKGAVLRPAFMDIIAKRVTEAKRKPHPIPTVTMQNKIPKQVSNQPVSVNPKHSPPRIAKILDKTRYSIQNLLN</sequence>
<dbReference type="RefSeq" id="XP_001327262.1">
    <property type="nucleotide sequence ID" value="XM_001327227.1"/>
</dbReference>
<accession>A2DX12</accession>
<dbReference type="KEGG" id="tva:4773039"/>
<evidence type="ECO:0000313" key="1">
    <source>
        <dbReference type="EMBL" id="EAY15039.1"/>
    </source>
</evidence>